<gene>
    <name evidence="1" type="ORF">CF392_13215</name>
</gene>
<dbReference type="Proteomes" id="UP000218332">
    <property type="component" value="Unassembled WGS sequence"/>
</dbReference>
<sequence length="143" mass="15498">MAMGQRIAGFTLLELMVVLLILALGAAVATPAVMRLADKLGERNERDQLALYLQNLPVAVMNRGQGFSLESTQGYIPLRNAAASSPLPLPDLGEGYPRIWVPDDVEYRPNGACTGGVIHWELSGGKRFSHALEAPLCRPRSET</sequence>
<evidence type="ECO:0000313" key="1">
    <source>
        <dbReference type="EMBL" id="PAV25023.1"/>
    </source>
</evidence>
<proteinExistence type="predicted"/>
<dbReference type="InterPro" id="IPR012902">
    <property type="entry name" value="N_methyl_site"/>
</dbReference>
<keyword evidence="2" id="KW-1185">Reference proteome</keyword>
<dbReference type="EMBL" id="NMPM01000084">
    <property type="protein sequence ID" value="PAV25023.1"/>
    <property type="molecule type" value="Genomic_DNA"/>
</dbReference>
<dbReference type="PROSITE" id="PS00409">
    <property type="entry name" value="PROKAR_NTER_METHYL"/>
    <property type="match status" value="1"/>
</dbReference>
<evidence type="ECO:0000313" key="2">
    <source>
        <dbReference type="Proteomes" id="UP000218332"/>
    </source>
</evidence>
<dbReference type="Gene3D" id="3.30.700.10">
    <property type="entry name" value="Glycoprotein, Type 4 Pilin"/>
    <property type="match status" value="1"/>
</dbReference>
<dbReference type="AlphaFoldDB" id="A0A2A2I1Z8"/>
<accession>A0A2A2I1Z8</accession>
<reference evidence="1 2" key="1">
    <citation type="submission" date="2017-07" db="EMBL/GenBank/DDBJ databases">
        <title>Tamlnaduibacter salinus (Mi-7) genome sequencing.</title>
        <authorList>
            <person name="Verma A."/>
            <person name="Krishnamurthi S."/>
        </authorList>
    </citation>
    <scope>NUCLEOTIDE SEQUENCE [LARGE SCALE GENOMIC DNA]</scope>
    <source>
        <strain evidence="1 2">Mi-7</strain>
    </source>
</reference>
<name>A0A2A2I1Z8_9GAMM</name>
<dbReference type="InterPro" id="IPR045584">
    <property type="entry name" value="Pilin-like"/>
</dbReference>
<comment type="caution">
    <text evidence="1">The sequence shown here is derived from an EMBL/GenBank/DDBJ whole genome shotgun (WGS) entry which is preliminary data.</text>
</comment>
<dbReference type="NCBIfam" id="TIGR02532">
    <property type="entry name" value="IV_pilin_GFxxxE"/>
    <property type="match status" value="1"/>
</dbReference>
<organism evidence="1 2">
    <name type="scientific">Tamilnaduibacter salinus</name>
    <dbReference type="NCBI Taxonomy" id="1484056"/>
    <lineage>
        <taxon>Bacteria</taxon>
        <taxon>Pseudomonadati</taxon>
        <taxon>Pseudomonadota</taxon>
        <taxon>Gammaproteobacteria</taxon>
        <taxon>Pseudomonadales</taxon>
        <taxon>Marinobacteraceae</taxon>
        <taxon>Tamilnaduibacter</taxon>
    </lineage>
</organism>
<dbReference type="SUPFAM" id="SSF54523">
    <property type="entry name" value="Pili subunits"/>
    <property type="match status" value="1"/>
</dbReference>
<protein>
    <recommendedName>
        <fullName evidence="3">Prepilin-type N-terminal cleavage/methylation domain-containing protein</fullName>
    </recommendedName>
</protein>
<dbReference type="Pfam" id="PF07963">
    <property type="entry name" value="N_methyl"/>
    <property type="match status" value="1"/>
</dbReference>
<evidence type="ECO:0008006" key="3">
    <source>
        <dbReference type="Google" id="ProtNLM"/>
    </source>
</evidence>